<dbReference type="InterPro" id="IPR011013">
    <property type="entry name" value="Gal_mutarotase_sf_dom"/>
</dbReference>
<evidence type="ECO:0000256" key="3">
    <source>
        <dbReference type="ARBA" id="ARBA00022801"/>
    </source>
</evidence>
<evidence type="ECO:0000313" key="6">
    <source>
        <dbReference type="EMBL" id="PVY45971.1"/>
    </source>
</evidence>
<dbReference type="Gene3D" id="2.70.98.30">
    <property type="entry name" value="Golgi alpha-mannosidase II, domain 4"/>
    <property type="match status" value="1"/>
</dbReference>
<dbReference type="Gene3D" id="3.20.110.10">
    <property type="entry name" value="Glycoside hydrolase 38, N terminal domain"/>
    <property type="match status" value="1"/>
</dbReference>
<dbReference type="InterPro" id="IPR054723">
    <property type="entry name" value="Ams1-like_N"/>
</dbReference>
<dbReference type="EMBL" id="QEKH01000001">
    <property type="protein sequence ID" value="PVY45971.1"/>
    <property type="molecule type" value="Genomic_DNA"/>
</dbReference>
<dbReference type="SUPFAM" id="SSF74650">
    <property type="entry name" value="Galactose mutarotase-like"/>
    <property type="match status" value="1"/>
</dbReference>
<dbReference type="Pfam" id="PF01074">
    <property type="entry name" value="Glyco_hydro_38N"/>
    <property type="match status" value="1"/>
</dbReference>
<organism evidence="6 7">
    <name type="scientific">Victivallis vadensis</name>
    <dbReference type="NCBI Taxonomy" id="172901"/>
    <lineage>
        <taxon>Bacteria</taxon>
        <taxon>Pseudomonadati</taxon>
        <taxon>Lentisphaerota</taxon>
        <taxon>Lentisphaeria</taxon>
        <taxon>Victivallales</taxon>
        <taxon>Victivallaceae</taxon>
        <taxon>Victivallis</taxon>
    </lineage>
</organism>
<dbReference type="GO" id="GO:0046872">
    <property type="term" value="F:metal ion binding"/>
    <property type="evidence" value="ECO:0007669"/>
    <property type="project" value="UniProtKB-KW"/>
</dbReference>
<dbReference type="InterPro" id="IPR011682">
    <property type="entry name" value="Glyco_hydro_38_C"/>
</dbReference>
<dbReference type="CDD" id="cd10789">
    <property type="entry name" value="GH38N_AMII_ER_cytosolic"/>
    <property type="match status" value="1"/>
</dbReference>
<reference evidence="6 7" key="1">
    <citation type="submission" date="2018-04" db="EMBL/GenBank/DDBJ databases">
        <title>Genomic Encyclopedia of Type Strains, Phase IV (KMG-IV): sequencing the most valuable type-strain genomes for metagenomic binning, comparative biology and taxonomic classification.</title>
        <authorList>
            <person name="Goeker M."/>
        </authorList>
    </citation>
    <scope>NUCLEOTIDE SEQUENCE [LARGE SCALE GENOMIC DNA]</scope>
    <source>
        <strain evidence="6 7">DSM 14823</strain>
    </source>
</reference>
<comment type="similarity">
    <text evidence="1">Belongs to the glycosyl hydrolase 38 family.</text>
</comment>
<keyword evidence="4" id="KW-0326">Glycosidase</keyword>
<dbReference type="Pfam" id="PF09261">
    <property type="entry name" value="Alpha-mann_mid"/>
    <property type="match status" value="1"/>
</dbReference>
<evidence type="ECO:0000256" key="1">
    <source>
        <dbReference type="ARBA" id="ARBA00009792"/>
    </source>
</evidence>
<dbReference type="RefSeq" id="WP_165832741.1">
    <property type="nucleotide sequence ID" value="NZ_CABMMC010000087.1"/>
</dbReference>
<keyword evidence="7" id="KW-1185">Reference proteome</keyword>
<dbReference type="GO" id="GO:0030246">
    <property type="term" value="F:carbohydrate binding"/>
    <property type="evidence" value="ECO:0007669"/>
    <property type="project" value="InterPro"/>
</dbReference>
<dbReference type="InterPro" id="IPR028995">
    <property type="entry name" value="Glyco_hydro_57/38_cen_sf"/>
</dbReference>
<dbReference type="SUPFAM" id="SSF88688">
    <property type="entry name" value="Families 57/38 glycoside transferase middle domain"/>
    <property type="match status" value="1"/>
</dbReference>
<dbReference type="AlphaFoldDB" id="A0A2U1BBG8"/>
<dbReference type="Gene3D" id="1.20.1270.50">
    <property type="entry name" value="Glycoside hydrolase family 38, central domain"/>
    <property type="match status" value="1"/>
</dbReference>
<dbReference type="Pfam" id="PF07748">
    <property type="entry name" value="Glyco_hydro_38C"/>
    <property type="match status" value="1"/>
</dbReference>
<comment type="caution">
    <text evidence="6">The sequence shown here is derived from an EMBL/GenBank/DDBJ whole genome shotgun (WGS) entry which is preliminary data.</text>
</comment>
<dbReference type="InterPro" id="IPR011330">
    <property type="entry name" value="Glyco_hydro/deAcase_b/a-brl"/>
</dbReference>
<evidence type="ECO:0000259" key="5">
    <source>
        <dbReference type="SMART" id="SM00872"/>
    </source>
</evidence>
<protein>
    <submittedName>
        <fullName evidence="6">Alpha-mannosidase</fullName>
    </submittedName>
</protein>
<name>A0A2U1BBG8_9BACT</name>
<dbReference type="Proteomes" id="UP000245959">
    <property type="component" value="Unassembled WGS sequence"/>
</dbReference>
<dbReference type="PANTHER" id="PTHR46017">
    <property type="entry name" value="ALPHA-MANNOSIDASE 2C1"/>
    <property type="match status" value="1"/>
</dbReference>
<evidence type="ECO:0000313" key="7">
    <source>
        <dbReference type="Proteomes" id="UP000245959"/>
    </source>
</evidence>
<gene>
    <name evidence="6" type="ORF">C8D82_101168</name>
</gene>
<dbReference type="SUPFAM" id="SSF88713">
    <property type="entry name" value="Glycoside hydrolase/deacetylase"/>
    <property type="match status" value="1"/>
</dbReference>
<sequence length="925" mass="104102">MFETIENLCETVAPLQVEVWTSPEPLPFERRFEGTFQKLEIGRSWGSLFDCGWFRFSGTVPPGERPEELALRLDVNGELLTVDAAGRPLRALTNLSSIFDRRIGTPEKLYMPLSELNISGGKFEVWADAGCNDLFGALQLNGTVRFAELVRRPARLAADYFDRRFEREAAEAGCSSDGLPVYATGHSHLDLAWLWPLRESRRKGVRTFATALANQKTYPWYCFGASQPQLYCWVAEQAPELFEALRRREAEGRWELQGAMWVEADTHIPDGESLMRQFIYGQAYWRETFGHEVRTVWLPDIFGYSGSLPGIAKLNGAEYVLTMKNAWNLFNPFPYNAFNWTGIDGSRVLAYRLPEETYNGSANPAAVMKCQRQDAQRAVSGASLMLYGIGDGGAGPGETHLELLARMADRPGFPPVIHAGAEEFFDRIAAKRDSLPGYTGELYLENHQGTFTSCELIKRINRSYERNRQELEFASVVWGKPLPPWYDEFEKEVLLMQFHDVLPGTSIERVYREAEERHACWMERIGEWYGTRKEACFFNPTSAPLTRFQKTAEGWRLLQLPPFAWGGSRPWNGSPVRAQENMLDNGVIRVGFDTQGGVAGWFDHRTGRELLTAPALFQLYADKGNAWNIEPGTYDAPLEPGLQLVSQRIYADGPVGCCCQEYHYGNSRMRAEFRLNADASACEVFVTLEWRDPEHLMRFELPGTVDADTAQYAAQYGFEEFSTRSANSVERAQYEIAAQRWVRIADETAALSLVSDCKYGFSVKNGRLNITLLRCAERPGSFIGKDDKARSGDARYNDLGHHEFAFAFAVDHGDATLPMELAEWLNRPVAAAPETASDAGCKLDWTGGQFAVTMMRPAWQGGGVLLRVYERFGKSGVLPELPGVRLTAVRPDGRALGGISATEFHPFEIKTFRVQFSNNRSSMNQ</sequence>
<feature type="domain" description="Glycoside hydrolase family 38 central" evidence="5">
    <location>
        <begin position="445"/>
        <end position="518"/>
    </location>
</feature>
<dbReference type="InterPro" id="IPR037094">
    <property type="entry name" value="Glyco_hydro_38_cen_sf"/>
</dbReference>
<dbReference type="InterPro" id="IPR000602">
    <property type="entry name" value="Glyco_hydro_38_N"/>
</dbReference>
<keyword evidence="2" id="KW-0479">Metal-binding</keyword>
<dbReference type="GeneID" id="78293702"/>
<accession>A0A2U1BBG8</accession>
<dbReference type="InterPro" id="IPR015341">
    <property type="entry name" value="Glyco_hydro_38_cen"/>
</dbReference>
<dbReference type="GO" id="GO:0004559">
    <property type="term" value="F:alpha-mannosidase activity"/>
    <property type="evidence" value="ECO:0007669"/>
    <property type="project" value="InterPro"/>
</dbReference>
<dbReference type="Pfam" id="PF22907">
    <property type="entry name" value="Ams1-like_1st"/>
    <property type="match status" value="1"/>
</dbReference>
<keyword evidence="3" id="KW-0378">Hydrolase</keyword>
<dbReference type="SMART" id="SM00872">
    <property type="entry name" value="Alpha-mann_mid"/>
    <property type="match status" value="1"/>
</dbReference>
<dbReference type="GO" id="GO:0006013">
    <property type="term" value="P:mannose metabolic process"/>
    <property type="evidence" value="ECO:0007669"/>
    <property type="project" value="InterPro"/>
</dbReference>
<dbReference type="PANTHER" id="PTHR46017:SF1">
    <property type="entry name" value="ALPHA-MANNOSIDASE 2C1"/>
    <property type="match status" value="1"/>
</dbReference>
<evidence type="ECO:0000256" key="4">
    <source>
        <dbReference type="ARBA" id="ARBA00023295"/>
    </source>
</evidence>
<proteinExistence type="inferred from homology"/>
<evidence type="ECO:0000256" key="2">
    <source>
        <dbReference type="ARBA" id="ARBA00022723"/>
    </source>
</evidence>
<dbReference type="InterPro" id="IPR027291">
    <property type="entry name" value="Glyco_hydro_38_N_sf"/>
</dbReference>
<dbReference type="GO" id="GO:0009313">
    <property type="term" value="P:oligosaccharide catabolic process"/>
    <property type="evidence" value="ECO:0007669"/>
    <property type="project" value="TreeGrafter"/>
</dbReference>